<dbReference type="InterPro" id="IPR036412">
    <property type="entry name" value="HAD-like_sf"/>
</dbReference>
<dbReference type="Gene3D" id="3.40.50.1000">
    <property type="entry name" value="HAD superfamily/HAD-like"/>
    <property type="match status" value="1"/>
</dbReference>
<reference evidence="5 6" key="1">
    <citation type="submission" date="2016-10" db="EMBL/GenBank/DDBJ databases">
        <authorList>
            <person name="de Groot N.N."/>
        </authorList>
    </citation>
    <scope>NUCLEOTIDE SEQUENCE [LARGE SCALE GENOMIC DNA]</scope>
    <source>
        <strain evidence="5 6">DSM 40306</strain>
    </source>
</reference>
<name>A0A1H5FAI0_9ACTN</name>
<dbReference type="STRING" id="67331.SAMN04490357_6596"/>
<dbReference type="InterPro" id="IPR006439">
    <property type="entry name" value="HAD-SF_hydro_IA"/>
</dbReference>
<evidence type="ECO:0000313" key="6">
    <source>
        <dbReference type="Proteomes" id="UP000182375"/>
    </source>
</evidence>
<dbReference type="RefSeq" id="WP_070029666.1">
    <property type="nucleotide sequence ID" value="NZ_FNTD01000004.1"/>
</dbReference>
<protein>
    <submittedName>
        <fullName evidence="5">Haloacid dehalogenase superfamily, subfamily IA, variant 3 with third motif having DD or ED</fullName>
    </submittedName>
</protein>
<dbReference type="GO" id="GO:0003824">
    <property type="term" value="F:catalytic activity"/>
    <property type="evidence" value="ECO:0007669"/>
    <property type="project" value="UniProtKB-ARBA"/>
</dbReference>
<evidence type="ECO:0000256" key="1">
    <source>
        <dbReference type="ARBA" id="ARBA00001946"/>
    </source>
</evidence>
<dbReference type="GO" id="GO:0046872">
    <property type="term" value="F:metal ion binding"/>
    <property type="evidence" value="ECO:0007669"/>
    <property type="project" value="UniProtKB-KW"/>
</dbReference>
<proteinExistence type="inferred from homology"/>
<organism evidence="5 6">
    <name type="scientific">Streptomyces misionensis</name>
    <dbReference type="NCBI Taxonomy" id="67331"/>
    <lineage>
        <taxon>Bacteria</taxon>
        <taxon>Bacillati</taxon>
        <taxon>Actinomycetota</taxon>
        <taxon>Actinomycetes</taxon>
        <taxon>Kitasatosporales</taxon>
        <taxon>Streptomycetaceae</taxon>
        <taxon>Streptomyces</taxon>
    </lineage>
</organism>
<dbReference type="SFLD" id="SFLDS00003">
    <property type="entry name" value="Haloacid_Dehalogenase"/>
    <property type="match status" value="1"/>
</dbReference>
<dbReference type="AlphaFoldDB" id="A0A1H5FAI0"/>
<evidence type="ECO:0000256" key="3">
    <source>
        <dbReference type="ARBA" id="ARBA00022723"/>
    </source>
</evidence>
<dbReference type="GeneID" id="95515631"/>
<keyword evidence="4" id="KW-0460">Magnesium</keyword>
<dbReference type="InterPro" id="IPR023214">
    <property type="entry name" value="HAD_sf"/>
</dbReference>
<keyword evidence="3" id="KW-0479">Metal-binding</keyword>
<dbReference type="PRINTS" id="PR00413">
    <property type="entry name" value="HADHALOGNASE"/>
</dbReference>
<dbReference type="NCBIfam" id="TIGR01509">
    <property type="entry name" value="HAD-SF-IA-v3"/>
    <property type="match status" value="1"/>
</dbReference>
<dbReference type="PANTHER" id="PTHR46193">
    <property type="entry name" value="6-PHOSPHOGLUCONATE PHOSPHATASE"/>
    <property type="match status" value="1"/>
</dbReference>
<dbReference type="Pfam" id="PF00702">
    <property type="entry name" value="Hydrolase"/>
    <property type="match status" value="1"/>
</dbReference>
<gene>
    <name evidence="5" type="ORF">SAMN04490357_6596</name>
</gene>
<accession>A0A1H5FAI0</accession>
<dbReference type="SFLD" id="SFLDG01129">
    <property type="entry name" value="C1.5:_HAD__Beta-PGM__Phosphata"/>
    <property type="match status" value="1"/>
</dbReference>
<comment type="cofactor">
    <cofactor evidence="1">
        <name>Mg(2+)</name>
        <dbReference type="ChEBI" id="CHEBI:18420"/>
    </cofactor>
</comment>
<dbReference type="Gene3D" id="1.10.150.240">
    <property type="entry name" value="Putative phosphatase, domain 2"/>
    <property type="match status" value="1"/>
</dbReference>
<dbReference type="SUPFAM" id="SSF56784">
    <property type="entry name" value="HAD-like"/>
    <property type="match status" value="1"/>
</dbReference>
<dbReference type="EMBL" id="FNTD01000004">
    <property type="protein sequence ID" value="SEE00437.1"/>
    <property type="molecule type" value="Genomic_DNA"/>
</dbReference>
<dbReference type="Proteomes" id="UP000182375">
    <property type="component" value="Unassembled WGS sequence"/>
</dbReference>
<dbReference type="InterPro" id="IPR023198">
    <property type="entry name" value="PGP-like_dom2"/>
</dbReference>
<evidence type="ECO:0000256" key="2">
    <source>
        <dbReference type="ARBA" id="ARBA00006171"/>
    </source>
</evidence>
<evidence type="ECO:0000256" key="4">
    <source>
        <dbReference type="ARBA" id="ARBA00022842"/>
    </source>
</evidence>
<comment type="similarity">
    <text evidence="2">Belongs to the HAD-like hydrolase superfamily. CbbY/CbbZ/Gph/YieH family.</text>
</comment>
<evidence type="ECO:0000313" key="5">
    <source>
        <dbReference type="EMBL" id="SEE00437.1"/>
    </source>
</evidence>
<dbReference type="InterPro" id="IPR051600">
    <property type="entry name" value="Beta-PGM-like"/>
</dbReference>
<sequence>MTAHTVLFDLDGVLVDSQDAEVLALLEFARTVHARVPAEGFAERVAGRRMSESVAIIGQYTDTPLPDDAVERVREIAERYLATRLRATPGMAAALREITAPVYVVSNSPLGMIEDRLRRTGLAGFFTGPHFSAYELGTWKPDPGLYRQAVRTLGADPETVVAIEDSEVGVRSAHDAGLRVHWYRPDRPRESRCSGRVRVFGDMSALPALLAARV</sequence>
<dbReference type="PANTHER" id="PTHR46193:SF10">
    <property type="entry name" value="6-PHOSPHOGLUCONATE PHOSPHATASE"/>
    <property type="match status" value="1"/>
</dbReference>